<evidence type="ECO:0000259" key="3">
    <source>
        <dbReference type="SMART" id="SM00507"/>
    </source>
</evidence>
<feature type="region of interest" description="Disordered" evidence="2">
    <location>
        <begin position="294"/>
        <end position="326"/>
    </location>
</feature>
<evidence type="ECO:0000256" key="2">
    <source>
        <dbReference type="SAM" id="MobiDB-lite"/>
    </source>
</evidence>
<organism evidence="4 5">
    <name type="scientific">Kribbella shirazensis</name>
    <dbReference type="NCBI Taxonomy" id="1105143"/>
    <lineage>
        <taxon>Bacteria</taxon>
        <taxon>Bacillati</taxon>
        <taxon>Actinomycetota</taxon>
        <taxon>Actinomycetes</taxon>
        <taxon>Propionibacteriales</taxon>
        <taxon>Kribbellaceae</taxon>
        <taxon>Kribbella</taxon>
    </lineage>
</organism>
<evidence type="ECO:0000256" key="1">
    <source>
        <dbReference type="ARBA" id="ARBA00023450"/>
    </source>
</evidence>
<evidence type="ECO:0000313" key="4">
    <source>
        <dbReference type="EMBL" id="NIK56715.1"/>
    </source>
</evidence>
<feature type="compositionally biased region" description="Basic and acidic residues" evidence="2">
    <location>
        <begin position="271"/>
        <end position="287"/>
    </location>
</feature>
<evidence type="ECO:0000313" key="5">
    <source>
        <dbReference type="Proteomes" id="UP000555407"/>
    </source>
</evidence>
<comment type="caution">
    <text evidence="4">The sequence shown here is derived from an EMBL/GenBank/DDBJ whole genome shotgun (WGS) entry which is preliminary data.</text>
</comment>
<feature type="region of interest" description="Disordered" evidence="2">
    <location>
        <begin position="75"/>
        <end position="159"/>
    </location>
</feature>
<proteinExistence type="inferred from homology"/>
<feature type="compositionally biased region" description="Basic and acidic residues" evidence="2">
    <location>
        <begin position="644"/>
        <end position="660"/>
    </location>
</feature>
<dbReference type="Pfam" id="PF01844">
    <property type="entry name" value="HNH"/>
    <property type="match status" value="1"/>
</dbReference>
<comment type="similarity">
    <text evidence="1">Belongs to the Rv1128c/1148c/1588c/1702c/1945/3466 family.</text>
</comment>
<dbReference type="Gene3D" id="1.10.30.50">
    <property type="match status" value="1"/>
</dbReference>
<feature type="compositionally biased region" description="Low complexity" evidence="2">
    <location>
        <begin position="673"/>
        <end position="691"/>
    </location>
</feature>
<keyword evidence="5" id="KW-1185">Reference proteome</keyword>
<dbReference type="GO" id="GO:0003676">
    <property type="term" value="F:nucleic acid binding"/>
    <property type="evidence" value="ECO:0007669"/>
    <property type="project" value="InterPro"/>
</dbReference>
<dbReference type="GO" id="GO:0004519">
    <property type="term" value="F:endonuclease activity"/>
    <property type="evidence" value="ECO:0007669"/>
    <property type="project" value="InterPro"/>
</dbReference>
<feature type="region of interest" description="Disordered" evidence="2">
    <location>
        <begin position="602"/>
        <end position="733"/>
    </location>
</feature>
<dbReference type="InterPro" id="IPR003870">
    <property type="entry name" value="DUF222"/>
</dbReference>
<dbReference type="GO" id="GO:0008270">
    <property type="term" value="F:zinc ion binding"/>
    <property type="evidence" value="ECO:0007669"/>
    <property type="project" value="InterPro"/>
</dbReference>
<protein>
    <recommendedName>
        <fullName evidence="3">HNH nuclease domain-containing protein</fullName>
    </recommendedName>
</protein>
<feature type="region of interest" description="Disordered" evidence="2">
    <location>
        <begin position="401"/>
        <end position="443"/>
    </location>
</feature>
<feature type="region of interest" description="Disordered" evidence="2">
    <location>
        <begin position="805"/>
        <end position="836"/>
    </location>
</feature>
<gene>
    <name evidence="4" type="ORF">BJY22_002432</name>
</gene>
<dbReference type="InterPro" id="IPR002711">
    <property type="entry name" value="HNH"/>
</dbReference>
<feature type="compositionally biased region" description="Pro residues" evidence="2">
    <location>
        <begin position="714"/>
        <end position="727"/>
    </location>
</feature>
<dbReference type="InterPro" id="IPR003615">
    <property type="entry name" value="HNH_nuc"/>
</dbReference>
<dbReference type="SMART" id="SM00507">
    <property type="entry name" value="HNHc"/>
    <property type="match status" value="1"/>
</dbReference>
<feature type="compositionally biased region" description="Low complexity" evidence="2">
    <location>
        <begin position="339"/>
        <end position="354"/>
    </location>
</feature>
<feature type="compositionally biased region" description="Low complexity" evidence="2">
    <location>
        <begin position="805"/>
        <end position="828"/>
    </location>
</feature>
<dbReference type="EMBL" id="JAASRO010000001">
    <property type="protein sequence ID" value="NIK56715.1"/>
    <property type="molecule type" value="Genomic_DNA"/>
</dbReference>
<name>A0A7X5V8R6_9ACTN</name>
<feature type="region of interest" description="Disordered" evidence="2">
    <location>
        <begin position="339"/>
        <end position="379"/>
    </location>
</feature>
<feature type="compositionally biased region" description="Low complexity" evidence="2">
    <location>
        <begin position="625"/>
        <end position="635"/>
    </location>
</feature>
<sequence length="876" mass="89390">MEILGERPAWAMSGSEKLSTLDAVVAERARLKVVELQLIAELERDGDAQQIGAGDTARLLAERYRLDLPTARRTVRTATGLTKHPATAAALPDPATPFPNPATARPDTDRTDTDRTDADRPDADRPDADGPDADLPDADGPDADRPDEADGAGAGLRESGGWRVYPAQAEAILSVLAKIPTTVPVENVEFAEQQLITLAATHTPSELRAAGKKIRDLLDPDGPEPDEKLAYSRESLTWKNADQGVTFRGYLACENAELFRTLIHAGARPHKTVDGEPDPRPRSKRQADALTTALNTAASTSTSTTTVTTTAATPATPATPAATTTAAATTATAATATATTAGAGAGARPGARAEAGGRGQSEPSAPPDGSDAPTPTEPIALLEPAQDPLPDVDTADALATARSEPADGTDGPGGAGGAGGASGSGAGGPVADQPPAADARGRADADIGAAASIVAGHGAKPHISVTIDYNDLKTAAANATGELVFGDTLSAATLRRLACDAEILPIVLGSKSQPLDVGTSQRLVTRPMRRALNARDKGCVVCGAPPIQCEAHHLKHWIDGGITAVSNLVLLCKRHHLDLHSGHWQIRITDGIVHVTRPTWADPTHIPRNRYRPPLITDQPPTSPPTSTVTSPVTSLAIGPGRTGSDRAGVDRAGCDRSESQRFGVNGADSNGADRGANRAANRRPAVVDPACPDPWGDEHDINPQPNTRLAAAPPIPWADDPPPPRGPATTDASWTVAAGAGKGAAFDPWGDDPLPDPVVGVADQAQSITTETSETGVTEVGVTEVGVTEVGVTEVGVTEAGATEAGATETGATETGVTETGVTETGGTETGGTETGAKEAASFGARGDGVAAGSGVMRSGGELWSTADGALGTVA</sequence>
<feature type="compositionally biased region" description="Basic and acidic residues" evidence="2">
    <location>
        <begin position="106"/>
        <end position="128"/>
    </location>
</feature>
<feature type="compositionally biased region" description="Gly residues" evidence="2">
    <location>
        <begin position="410"/>
        <end position="428"/>
    </location>
</feature>
<dbReference type="Pfam" id="PF02720">
    <property type="entry name" value="DUF222"/>
    <property type="match status" value="2"/>
</dbReference>
<dbReference type="CDD" id="cd00085">
    <property type="entry name" value="HNHc"/>
    <property type="match status" value="1"/>
</dbReference>
<dbReference type="AlphaFoldDB" id="A0A7X5V8R6"/>
<reference evidence="4 5" key="1">
    <citation type="submission" date="2020-03" db="EMBL/GenBank/DDBJ databases">
        <title>Sequencing the genomes of 1000 actinobacteria strains.</title>
        <authorList>
            <person name="Klenk H.-P."/>
        </authorList>
    </citation>
    <scope>NUCLEOTIDE SEQUENCE [LARGE SCALE GENOMIC DNA]</scope>
    <source>
        <strain evidence="4 5">DSM 45490</strain>
    </source>
</reference>
<accession>A0A7X5V8R6</accession>
<feature type="region of interest" description="Disordered" evidence="2">
    <location>
        <begin position="269"/>
        <end position="288"/>
    </location>
</feature>
<feature type="domain" description="HNH nuclease" evidence="3">
    <location>
        <begin position="527"/>
        <end position="577"/>
    </location>
</feature>
<dbReference type="Proteomes" id="UP000555407">
    <property type="component" value="Unassembled WGS sequence"/>
</dbReference>
<feature type="compositionally biased region" description="Low complexity" evidence="2">
    <location>
        <begin position="429"/>
        <end position="438"/>
    </location>
</feature>
<feature type="compositionally biased region" description="Acidic residues" evidence="2">
    <location>
        <begin position="129"/>
        <end position="141"/>
    </location>
</feature>